<dbReference type="EMBL" id="JAGKQM010000013">
    <property type="protein sequence ID" value="KAH0887645.1"/>
    <property type="molecule type" value="Genomic_DNA"/>
</dbReference>
<dbReference type="InterPro" id="IPR055280">
    <property type="entry name" value="TIC32"/>
</dbReference>
<gene>
    <name evidence="4" type="ORF">HID58_050074</name>
</gene>
<dbReference type="Pfam" id="PF00106">
    <property type="entry name" value="adh_short"/>
    <property type="match status" value="1"/>
</dbReference>
<dbReference type="PANTHER" id="PTHR48476:SF1">
    <property type="entry name" value="SHORT-CHAIN DEHYDROGENASE TIC 32, CHLOROPLASTIC-LIKE"/>
    <property type="match status" value="1"/>
</dbReference>
<evidence type="ECO:0008006" key="6">
    <source>
        <dbReference type="Google" id="ProtNLM"/>
    </source>
</evidence>
<dbReference type="Gene3D" id="3.40.50.720">
    <property type="entry name" value="NAD(P)-binding Rossmann-like Domain"/>
    <property type="match status" value="1"/>
</dbReference>
<evidence type="ECO:0000256" key="3">
    <source>
        <dbReference type="ARBA" id="ARBA00022640"/>
    </source>
</evidence>
<organism evidence="4 5">
    <name type="scientific">Brassica napus</name>
    <name type="common">Rape</name>
    <dbReference type="NCBI Taxonomy" id="3708"/>
    <lineage>
        <taxon>Eukaryota</taxon>
        <taxon>Viridiplantae</taxon>
        <taxon>Streptophyta</taxon>
        <taxon>Embryophyta</taxon>
        <taxon>Tracheophyta</taxon>
        <taxon>Spermatophyta</taxon>
        <taxon>Magnoliopsida</taxon>
        <taxon>eudicotyledons</taxon>
        <taxon>Gunneridae</taxon>
        <taxon>Pentapetalae</taxon>
        <taxon>rosids</taxon>
        <taxon>malvids</taxon>
        <taxon>Brassicales</taxon>
        <taxon>Brassicaceae</taxon>
        <taxon>Brassiceae</taxon>
        <taxon>Brassica</taxon>
    </lineage>
</organism>
<dbReference type="PANTHER" id="PTHR48476">
    <property type="entry name" value="SHORT-CHAIN DEHYDROGENASE TIC 32, CHLOROPLASTIC-LIKE"/>
    <property type="match status" value="1"/>
</dbReference>
<reference evidence="4 5" key="1">
    <citation type="submission" date="2021-05" db="EMBL/GenBank/DDBJ databases">
        <title>Genome Assembly of Synthetic Allotetraploid Brassica napus Reveals Homoeologous Exchanges between Subgenomes.</title>
        <authorList>
            <person name="Davis J.T."/>
        </authorList>
    </citation>
    <scope>NUCLEOTIDE SEQUENCE [LARGE SCALE GENOMIC DNA]</scope>
    <source>
        <strain evidence="5">cv. Da-Ae</strain>
        <tissue evidence="4">Seedling</tissue>
    </source>
</reference>
<keyword evidence="3" id="KW-0934">Plastid</keyword>
<accession>A0ABQ8A551</accession>
<evidence type="ECO:0000256" key="1">
    <source>
        <dbReference type="ARBA" id="ARBA00004229"/>
    </source>
</evidence>
<dbReference type="PRINTS" id="PR00081">
    <property type="entry name" value="GDHRDH"/>
</dbReference>
<keyword evidence="2" id="KW-0150">Chloroplast</keyword>
<dbReference type="InterPro" id="IPR036291">
    <property type="entry name" value="NAD(P)-bd_dom_sf"/>
</dbReference>
<name>A0ABQ8A551_BRANA</name>
<comment type="subcellular location">
    <subcellularLocation>
        <location evidence="1">Plastid</location>
        <location evidence="1">Chloroplast</location>
    </subcellularLocation>
</comment>
<evidence type="ECO:0000256" key="2">
    <source>
        <dbReference type="ARBA" id="ARBA00022528"/>
    </source>
</evidence>
<dbReference type="InterPro" id="IPR002347">
    <property type="entry name" value="SDR_fam"/>
</dbReference>
<dbReference type="Proteomes" id="UP000824890">
    <property type="component" value="Unassembled WGS sequence"/>
</dbReference>
<dbReference type="SUPFAM" id="SSF51735">
    <property type="entry name" value="NAD(P)-binding Rossmann-fold domains"/>
    <property type="match status" value="1"/>
</dbReference>
<evidence type="ECO:0000313" key="4">
    <source>
        <dbReference type="EMBL" id="KAH0887645.1"/>
    </source>
</evidence>
<evidence type="ECO:0000313" key="5">
    <source>
        <dbReference type="Proteomes" id="UP000824890"/>
    </source>
</evidence>
<proteinExistence type="predicted"/>
<keyword evidence="5" id="KW-1185">Reference proteome</keyword>
<sequence>MGLYSLITGRRGPSGFGSATTAEEVTQGIDATHLTAIITGGAGGIGMETARVMAKRGVHVVIGARNIGAAENGKAEILRQNTNARVTLLHLDLSSVKSIRAFVRDFHALHLPLNLLINNAGVMFCPYQLSEDEIELQFATNHIGHFLLTNLLLDTMKTTAKTSGEEGVNITVNSVHPGLILTNLFQHTALLMRFLKFFSFYLWKNIPQGAATTCYVALHPTLKGVTGKYFADCNEVTPSKLARDETLAQKLWDFSVKLINSVSKKNYLGFEDTI</sequence>
<comment type="caution">
    <text evidence="4">The sequence shown here is derived from an EMBL/GenBank/DDBJ whole genome shotgun (WGS) entry which is preliminary data.</text>
</comment>
<protein>
    <recommendedName>
        <fullName evidence="6">Short-chain dehydrogenase TIC 32, chloroplastic</fullName>
    </recommendedName>
</protein>